<evidence type="ECO:0000313" key="1">
    <source>
        <dbReference type="EMBL" id="UNP31875.1"/>
    </source>
</evidence>
<gene>
    <name evidence="1" type="ORF">MOV92_11740</name>
</gene>
<name>A0ABY3XJP8_9GAMM</name>
<keyword evidence="2" id="KW-1185">Reference proteome</keyword>
<organism evidence="1 2">
    <name type="scientific">Lysobacter gummosus</name>
    <dbReference type="NCBI Taxonomy" id="262324"/>
    <lineage>
        <taxon>Bacteria</taxon>
        <taxon>Pseudomonadati</taxon>
        <taxon>Pseudomonadota</taxon>
        <taxon>Gammaproteobacteria</taxon>
        <taxon>Lysobacterales</taxon>
        <taxon>Lysobacteraceae</taxon>
        <taxon>Lysobacter</taxon>
    </lineage>
</organism>
<dbReference type="EMBL" id="CP093547">
    <property type="protein sequence ID" value="UNP31875.1"/>
    <property type="molecule type" value="Genomic_DNA"/>
</dbReference>
<evidence type="ECO:0008006" key="3">
    <source>
        <dbReference type="Google" id="ProtNLM"/>
    </source>
</evidence>
<dbReference type="Proteomes" id="UP000829194">
    <property type="component" value="Chromosome"/>
</dbReference>
<sequence length="218" mass="24768">MPVKLIQNVLGDERKRELLAQYELEPLIHARLLNGARLMCCCGKPLGTDYYRFDAFNRSTAEQEGIVYAGSTGNTGCAARLMTLAADRGEHIGKLPLFDPLELPAAFRVRSEARGRARDPMAHWDPFNRELFNAIHLTLIAWNTSPGRVLARLLRELRLTPERRLHDWKAESFNTVLGFGPRTLTQMIASLRQSNPTLQRFEFPELQAALRHVTPNHL</sequence>
<proteinExistence type="predicted"/>
<accession>A0ABY3XJP8</accession>
<evidence type="ECO:0000313" key="2">
    <source>
        <dbReference type="Proteomes" id="UP000829194"/>
    </source>
</evidence>
<dbReference type="RefSeq" id="WP_057942968.1">
    <property type="nucleotide sequence ID" value="NZ_CP011131.1"/>
</dbReference>
<protein>
    <recommendedName>
        <fullName evidence="3">RES domain-containing protein</fullName>
    </recommendedName>
</protein>
<reference evidence="1 2" key="1">
    <citation type="submission" date="2022-03" db="EMBL/GenBank/DDBJ databases">
        <title>Complete genome sequence of Lysobacter capsici VKM B-2533 and Lysobacter gummosus 10.1.1, promising sources of lytic agents.</title>
        <authorList>
            <person name="Tarlachkov S.V."/>
            <person name="Kudryakova I.V."/>
            <person name="Afoshin A.S."/>
            <person name="Leontyevskaya E.A."/>
            <person name="Leontyevskaya N.V."/>
        </authorList>
    </citation>
    <scope>NUCLEOTIDE SEQUENCE [LARGE SCALE GENOMIC DNA]</scope>
    <source>
        <strain evidence="1 2">10.1.1</strain>
    </source>
</reference>